<evidence type="ECO:0000313" key="2">
    <source>
        <dbReference type="EMBL" id="QDT07806.1"/>
    </source>
</evidence>
<dbReference type="EMBL" id="CP036525">
    <property type="protein sequence ID" value="QDT07806.1"/>
    <property type="molecule type" value="Genomic_DNA"/>
</dbReference>
<gene>
    <name evidence="2" type="ORF">K227x_62340</name>
</gene>
<organism evidence="2 3">
    <name type="scientific">Rubripirellula lacrimiformis</name>
    <dbReference type="NCBI Taxonomy" id="1930273"/>
    <lineage>
        <taxon>Bacteria</taxon>
        <taxon>Pseudomonadati</taxon>
        <taxon>Planctomycetota</taxon>
        <taxon>Planctomycetia</taxon>
        <taxon>Pirellulales</taxon>
        <taxon>Pirellulaceae</taxon>
        <taxon>Rubripirellula</taxon>
    </lineage>
</organism>
<evidence type="ECO:0008006" key="4">
    <source>
        <dbReference type="Google" id="ProtNLM"/>
    </source>
</evidence>
<dbReference type="RefSeq" id="WP_145176261.1">
    <property type="nucleotide sequence ID" value="NZ_CP036525.1"/>
</dbReference>
<dbReference type="AlphaFoldDB" id="A0A517NL02"/>
<reference evidence="2 3" key="1">
    <citation type="submission" date="2019-02" db="EMBL/GenBank/DDBJ databases">
        <title>Deep-cultivation of Planctomycetes and their phenomic and genomic characterization uncovers novel biology.</title>
        <authorList>
            <person name="Wiegand S."/>
            <person name="Jogler M."/>
            <person name="Boedeker C."/>
            <person name="Pinto D."/>
            <person name="Vollmers J."/>
            <person name="Rivas-Marin E."/>
            <person name="Kohn T."/>
            <person name="Peeters S.H."/>
            <person name="Heuer A."/>
            <person name="Rast P."/>
            <person name="Oberbeckmann S."/>
            <person name="Bunk B."/>
            <person name="Jeske O."/>
            <person name="Meyerdierks A."/>
            <person name="Storesund J.E."/>
            <person name="Kallscheuer N."/>
            <person name="Luecker S."/>
            <person name="Lage O.M."/>
            <person name="Pohl T."/>
            <person name="Merkel B.J."/>
            <person name="Hornburger P."/>
            <person name="Mueller R.-W."/>
            <person name="Bruemmer F."/>
            <person name="Labrenz M."/>
            <person name="Spormann A.M."/>
            <person name="Op den Camp H."/>
            <person name="Overmann J."/>
            <person name="Amann R."/>
            <person name="Jetten M.S.M."/>
            <person name="Mascher T."/>
            <person name="Medema M.H."/>
            <person name="Devos D.P."/>
            <person name="Kaster A.-K."/>
            <person name="Ovreas L."/>
            <person name="Rohde M."/>
            <person name="Galperin M.Y."/>
            <person name="Jogler C."/>
        </authorList>
    </citation>
    <scope>NUCLEOTIDE SEQUENCE [LARGE SCALE GENOMIC DNA]</scope>
    <source>
        <strain evidence="2 3">K22_7</strain>
    </source>
</reference>
<dbReference type="Proteomes" id="UP000318538">
    <property type="component" value="Chromosome"/>
</dbReference>
<keyword evidence="3" id="KW-1185">Reference proteome</keyword>
<sequence length="69" mass="7916">MPALPGKHTTDAELKRLHHFFEQGLGLAQISQRVHISKTTIKRHRTEWQQAKRAANEAEQTDSNQENQA</sequence>
<name>A0A517NL02_9BACT</name>
<accession>A0A517NL02</accession>
<evidence type="ECO:0000313" key="3">
    <source>
        <dbReference type="Proteomes" id="UP000318538"/>
    </source>
</evidence>
<protein>
    <recommendedName>
        <fullName evidence="4">Bacterial regulatory protein, luxR family</fullName>
    </recommendedName>
</protein>
<feature type="region of interest" description="Disordered" evidence="1">
    <location>
        <begin position="45"/>
        <end position="69"/>
    </location>
</feature>
<dbReference type="KEGG" id="rlc:K227x_62340"/>
<evidence type="ECO:0000256" key="1">
    <source>
        <dbReference type="SAM" id="MobiDB-lite"/>
    </source>
</evidence>
<proteinExistence type="predicted"/>